<dbReference type="InterPro" id="IPR050396">
    <property type="entry name" value="Glycosyltr_51/Transpeptidase"/>
</dbReference>
<evidence type="ECO:0000256" key="10">
    <source>
        <dbReference type="ARBA" id="ARBA00023268"/>
    </source>
</evidence>
<dbReference type="EC" id="3.4.-.-" evidence="18"/>
<dbReference type="PANTHER" id="PTHR32282:SF33">
    <property type="entry name" value="PEPTIDOGLYCAN GLYCOSYLTRANSFERASE"/>
    <property type="match status" value="1"/>
</dbReference>
<dbReference type="InterPro" id="IPR036950">
    <property type="entry name" value="PBP_transglycosylase"/>
</dbReference>
<keyword evidence="15" id="KW-0472">Membrane</keyword>
<keyword evidence="5 18" id="KW-0328">Glycosyltransferase</keyword>
<evidence type="ECO:0000313" key="19">
    <source>
        <dbReference type="Proteomes" id="UP000530850"/>
    </source>
</evidence>
<protein>
    <submittedName>
        <fullName evidence="18">Penicillin-binding protein 1A</fullName>
        <ecNumber evidence="18">2.4.1.-</ecNumber>
        <ecNumber evidence="18">3.4.-.-</ecNumber>
    </submittedName>
</protein>
<evidence type="ECO:0000259" key="16">
    <source>
        <dbReference type="Pfam" id="PF00905"/>
    </source>
</evidence>
<dbReference type="InterPro" id="IPR001264">
    <property type="entry name" value="Glyco_trans_51"/>
</dbReference>
<feature type="region of interest" description="Disordered" evidence="14">
    <location>
        <begin position="664"/>
        <end position="763"/>
    </location>
</feature>
<dbReference type="Gene3D" id="1.10.3810.10">
    <property type="entry name" value="Biosynthetic peptidoglycan transglycosylase-like"/>
    <property type="match status" value="1"/>
</dbReference>
<keyword evidence="10" id="KW-0511">Multifunctional enzyme</keyword>
<feature type="transmembrane region" description="Helical" evidence="15">
    <location>
        <begin position="35"/>
        <end position="57"/>
    </location>
</feature>
<dbReference type="EC" id="2.4.1.-" evidence="18"/>
<dbReference type="GO" id="GO:0008658">
    <property type="term" value="F:penicillin binding"/>
    <property type="evidence" value="ECO:0007669"/>
    <property type="project" value="InterPro"/>
</dbReference>
<keyword evidence="4" id="KW-0645">Protease</keyword>
<dbReference type="RefSeq" id="WP_183621443.1">
    <property type="nucleotide sequence ID" value="NZ_CANSOV010000040.1"/>
</dbReference>
<dbReference type="AlphaFoldDB" id="A0A7W5D0H4"/>
<proteinExistence type="inferred from homology"/>
<dbReference type="GO" id="GO:0008955">
    <property type="term" value="F:peptidoglycan glycosyltransferase activity"/>
    <property type="evidence" value="ECO:0007669"/>
    <property type="project" value="UniProtKB-EC"/>
</dbReference>
<evidence type="ECO:0000256" key="14">
    <source>
        <dbReference type="SAM" id="MobiDB-lite"/>
    </source>
</evidence>
<keyword evidence="15" id="KW-0812">Transmembrane</keyword>
<evidence type="ECO:0000256" key="2">
    <source>
        <dbReference type="ARBA" id="ARBA00007739"/>
    </source>
</evidence>
<keyword evidence="3" id="KW-0121">Carboxypeptidase</keyword>
<comment type="similarity">
    <text evidence="2">In the N-terminal section; belongs to the glycosyltransferase 51 family.</text>
</comment>
<evidence type="ECO:0000256" key="6">
    <source>
        <dbReference type="ARBA" id="ARBA00022679"/>
    </source>
</evidence>
<evidence type="ECO:0000313" key="18">
    <source>
        <dbReference type="EMBL" id="MBB3170226.1"/>
    </source>
</evidence>
<dbReference type="EMBL" id="JACHYA010000001">
    <property type="protein sequence ID" value="MBB3170226.1"/>
    <property type="molecule type" value="Genomic_DNA"/>
</dbReference>
<dbReference type="Pfam" id="PF00905">
    <property type="entry name" value="Transpeptidase"/>
    <property type="match status" value="1"/>
</dbReference>
<keyword evidence="6 18" id="KW-0808">Transferase</keyword>
<evidence type="ECO:0000256" key="12">
    <source>
        <dbReference type="ARBA" id="ARBA00034000"/>
    </source>
</evidence>
<evidence type="ECO:0000256" key="13">
    <source>
        <dbReference type="ARBA" id="ARBA00049902"/>
    </source>
</evidence>
<keyword evidence="11" id="KW-0961">Cell wall biogenesis/degradation</keyword>
<dbReference type="GO" id="GO:0008360">
    <property type="term" value="P:regulation of cell shape"/>
    <property type="evidence" value="ECO:0007669"/>
    <property type="project" value="UniProtKB-KW"/>
</dbReference>
<keyword evidence="8" id="KW-0133">Cell shape</keyword>
<dbReference type="GO" id="GO:0071555">
    <property type="term" value="P:cell wall organization"/>
    <property type="evidence" value="ECO:0007669"/>
    <property type="project" value="UniProtKB-KW"/>
</dbReference>
<gene>
    <name evidence="18" type="ORF">FHR31_000006</name>
</gene>
<keyword evidence="7 18" id="KW-0378">Hydrolase</keyword>
<organism evidence="18 19">
    <name type="scientific">Parvibacter caecicola</name>
    <dbReference type="NCBI Taxonomy" id="747645"/>
    <lineage>
        <taxon>Bacteria</taxon>
        <taxon>Bacillati</taxon>
        <taxon>Actinomycetota</taxon>
        <taxon>Coriobacteriia</taxon>
        <taxon>Coriobacteriales</taxon>
        <taxon>Coriobacteriaceae</taxon>
        <taxon>Parvibacter</taxon>
    </lineage>
</organism>
<evidence type="ECO:0000256" key="4">
    <source>
        <dbReference type="ARBA" id="ARBA00022670"/>
    </source>
</evidence>
<keyword evidence="15" id="KW-1133">Transmembrane helix</keyword>
<evidence type="ECO:0000256" key="3">
    <source>
        <dbReference type="ARBA" id="ARBA00022645"/>
    </source>
</evidence>
<evidence type="ECO:0000256" key="8">
    <source>
        <dbReference type="ARBA" id="ARBA00022960"/>
    </source>
</evidence>
<comment type="caution">
    <text evidence="18">The sequence shown here is derived from an EMBL/GenBank/DDBJ whole genome shotgun (WGS) entry which is preliminary data.</text>
</comment>
<dbReference type="GO" id="GO:0009002">
    <property type="term" value="F:serine-type D-Ala-D-Ala carboxypeptidase activity"/>
    <property type="evidence" value="ECO:0007669"/>
    <property type="project" value="UniProtKB-EC"/>
</dbReference>
<feature type="compositionally biased region" description="Pro residues" evidence="14">
    <location>
        <begin position="710"/>
        <end position="756"/>
    </location>
</feature>
<evidence type="ECO:0000256" key="15">
    <source>
        <dbReference type="SAM" id="Phobius"/>
    </source>
</evidence>
<dbReference type="GO" id="GO:0009252">
    <property type="term" value="P:peptidoglycan biosynthetic process"/>
    <property type="evidence" value="ECO:0007669"/>
    <property type="project" value="UniProtKB-KW"/>
</dbReference>
<keyword evidence="9" id="KW-0573">Peptidoglycan synthesis</keyword>
<dbReference type="Proteomes" id="UP000530850">
    <property type="component" value="Unassembled WGS sequence"/>
</dbReference>
<dbReference type="InterPro" id="IPR001460">
    <property type="entry name" value="PCN-bd_Tpept"/>
</dbReference>
<feature type="domain" description="Penicillin-binding protein transpeptidase" evidence="16">
    <location>
        <begin position="359"/>
        <end position="598"/>
    </location>
</feature>
<dbReference type="InterPro" id="IPR023346">
    <property type="entry name" value="Lysozyme-like_dom_sf"/>
</dbReference>
<dbReference type="InterPro" id="IPR012338">
    <property type="entry name" value="Beta-lactam/transpept-like"/>
</dbReference>
<evidence type="ECO:0000256" key="1">
    <source>
        <dbReference type="ARBA" id="ARBA00007090"/>
    </source>
</evidence>
<evidence type="ECO:0000256" key="9">
    <source>
        <dbReference type="ARBA" id="ARBA00022984"/>
    </source>
</evidence>
<evidence type="ECO:0000256" key="11">
    <source>
        <dbReference type="ARBA" id="ARBA00023316"/>
    </source>
</evidence>
<dbReference type="PANTHER" id="PTHR32282">
    <property type="entry name" value="BINDING PROTEIN TRANSPEPTIDASE, PUTATIVE-RELATED"/>
    <property type="match status" value="1"/>
</dbReference>
<accession>A0A7W5D0H4</accession>
<dbReference type="GO" id="GO:0030288">
    <property type="term" value="C:outer membrane-bounded periplasmic space"/>
    <property type="evidence" value="ECO:0007669"/>
    <property type="project" value="TreeGrafter"/>
</dbReference>
<dbReference type="SUPFAM" id="SSF53955">
    <property type="entry name" value="Lysozyme-like"/>
    <property type="match status" value="1"/>
</dbReference>
<evidence type="ECO:0000256" key="5">
    <source>
        <dbReference type="ARBA" id="ARBA00022676"/>
    </source>
</evidence>
<sequence length="763" mass="82763">MVEYEPDIYYVEVIMGSRAMKGRPGTTISQKKTGFLMVITIIVAVIAALGFGAISVMNTWLEDLPDYADADAYNASLPTVVYASDGTTVLAEFQLEFREPVAIDQISDYVLKGTVATEDERFYSHGGVDLWGIGRALVNNLMGGQLEGASTITQQFVRNTILSDEMNDITLARKVREAYISMKLEEKYTKDEILLMYLNTINYGSGAYGIEAASQRYFSKSAKDLTLVEAATLIGIPQSPTYNNPIDNIDQCTKRRNVVLDRMMSNNVITREEADAAKQEPIVLNVHEQSQNGILAYDYFTAYVRDQLTSASGKYAYSRDEIFKGGLSVYTTLDVDVQKAAEAAAKEKEDDIGEPFEVSMVAIDPDNGFIRAMVGGKDFQETQVNMATGTGGTGRQAGSSFKTFTLAAAIEEGIDPNLLVDAGREVEFPGWKLHNYGNIDYGTRTIASAFHVSSNTAFARLCMAIHPMKVADMAYRLGIESTLTETGSITLGTSSVTPLEMADAYATLANGGIHYDAECIERIVDSKGNTIVDNNDPEGERVVSPEVAAATVEVMEGVITAGDGTGRAARLKSGQVAAGKTGTTDEYADVWFCGITPQYSVAIWMGDRSDYVDAERMPDGWKVADVFANFLNQVLDPNNLEQFPTADKPQYDKNYYNSEYHIGGYFGSKSGNEVDNEEEPEEEDPTEPTEPTEPTDPTEPNGGANGGPQEPVPVDPQPTEPDPPVQPDPPTEPDPPVEPDPPAQPDPPVEPDPGPPSGGGEGQ</sequence>
<feature type="compositionally biased region" description="Acidic residues" evidence="14">
    <location>
        <begin position="674"/>
        <end position="687"/>
    </location>
</feature>
<dbReference type="FunFam" id="1.10.3810.10:FF:000001">
    <property type="entry name" value="Penicillin-binding protein 1A"/>
    <property type="match status" value="1"/>
</dbReference>
<dbReference type="GO" id="GO:0006508">
    <property type="term" value="P:proteolysis"/>
    <property type="evidence" value="ECO:0007669"/>
    <property type="project" value="UniProtKB-KW"/>
</dbReference>
<evidence type="ECO:0000259" key="17">
    <source>
        <dbReference type="Pfam" id="PF00912"/>
    </source>
</evidence>
<reference evidence="18 19" key="1">
    <citation type="submission" date="2020-08" db="EMBL/GenBank/DDBJ databases">
        <title>Sequencing the genomes of 1000 actinobacteria strains.</title>
        <authorList>
            <person name="Klenk H.-P."/>
        </authorList>
    </citation>
    <scope>NUCLEOTIDE SEQUENCE [LARGE SCALE GENOMIC DNA]</scope>
    <source>
        <strain evidence="18 19">DSM 22242</strain>
    </source>
</reference>
<comment type="catalytic activity">
    <reaction evidence="13">
        <text>[GlcNAc-(1-&gt;4)-Mur2Ac(oyl-L-Ala-gamma-D-Glu-L-Lys-D-Ala-D-Ala)](n)-di-trans,octa-cis-undecaprenyl diphosphate + beta-D-GlcNAc-(1-&gt;4)-Mur2Ac(oyl-L-Ala-gamma-D-Glu-L-Lys-D-Ala-D-Ala)-di-trans,octa-cis-undecaprenyl diphosphate = [GlcNAc-(1-&gt;4)-Mur2Ac(oyl-L-Ala-gamma-D-Glu-L-Lys-D-Ala-D-Ala)](n+1)-di-trans,octa-cis-undecaprenyl diphosphate + di-trans,octa-cis-undecaprenyl diphosphate + H(+)</text>
        <dbReference type="Rhea" id="RHEA:23708"/>
        <dbReference type="Rhea" id="RHEA-COMP:9602"/>
        <dbReference type="Rhea" id="RHEA-COMP:9603"/>
        <dbReference type="ChEBI" id="CHEBI:15378"/>
        <dbReference type="ChEBI" id="CHEBI:58405"/>
        <dbReference type="ChEBI" id="CHEBI:60033"/>
        <dbReference type="ChEBI" id="CHEBI:78435"/>
        <dbReference type="EC" id="2.4.99.28"/>
    </reaction>
</comment>
<feature type="domain" description="Glycosyl transferase family 51" evidence="17">
    <location>
        <begin position="89"/>
        <end position="263"/>
    </location>
</feature>
<comment type="similarity">
    <text evidence="1">In the C-terminal section; belongs to the transpeptidase family.</text>
</comment>
<name>A0A7W5D0H4_9ACTN</name>
<dbReference type="Gene3D" id="3.40.710.10">
    <property type="entry name" value="DD-peptidase/beta-lactamase superfamily"/>
    <property type="match status" value="1"/>
</dbReference>
<evidence type="ECO:0000256" key="7">
    <source>
        <dbReference type="ARBA" id="ARBA00022801"/>
    </source>
</evidence>
<comment type="catalytic activity">
    <reaction evidence="12">
        <text>Preferential cleavage: (Ac)2-L-Lys-D-Ala-|-D-Ala. Also transpeptidation of peptidyl-alanyl moieties that are N-acyl substituents of D-alanine.</text>
        <dbReference type="EC" id="3.4.16.4"/>
    </reaction>
</comment>
<dbReference type="Pfam" id="PF00912">
    <property type="entry name" value="Transgly"/>
    <property type="match status" value="1"/>
</dbReference>
<dbReference type="SUPFAM" id="SSF56601">
    <property type="entry name" value="beta-lactamase/transpeptidase-like"/>
    <property type="match status" value="1"/>
</dbReference>